<comment type="similarity">
    <text evidence="2">Belongs to the class-II aminoacyl-tRNA synthetase family.</text>
</comment>
<evidence type="ECO:0000256" key="2">
    <source>
        <dbReference type="ARBA" id="ARBA00008226"/>
    </source>
</evidence>
<dbReference type="InterPro" id="IPR002312">
    <property type="entry name" value="Asp/Asn-tRNA-synth_IIb"/>
</dbReference>
<dbReference type="InterPro" id="IPR004522">
    <property type="entry name" value="Asn-tRNA-ligase"/>
</dbReference>
<dbReference type="GO" id="GO:0006421">
    <property type="term" value="P:asparaginyl-tRNA aminoacylation"/>
    <property type="evidence" value="ECO:0007669"/>
    <property type="project" value="InterPro"/>
</dbReference>
<evidence type="ECO:0000256" key="1">
    <source>
        <dbReference type="ARBA" id="ARBA00004496"/>
    </source>
</evidence>
<dbReference type="EMBL" id="HBGH01002826">
    <property type="protein sequence ID" value="CAD9227073.1"/>
    <property type="molecule type" value="Transcribed_RNA"/>
</dbReference>
<dbReference type="InterPro" id="IPR045864">
    <property type="entry name" value="aa-tRNA-synth_II/BPL/LPL"/>
</dbReference>
<dbReference type="PANTHER" id="PTHR22594:SF16">
    <property type="entry name" value="ASPARAGINE--TRNA LIGASE, CYTOPLASMIC"/>
    <property type="match status" value="1"/>
</dbReference>
<dbReference type="SUPFAM" id="SSF55681">
    <property type="entry name" value="Class II aaRS and biotin synthetases"/>
    <property type="match status" value="1"/>
</dbReference>
<accession>A0A7S1XBT5</accession>
<dbReference type="NCBIfam" id="TIGR00457">
    <property type="entry name" value="asnS"/>
    <property type="match status" value="1"/>
</dbReference>
<organism evidence="13">
    <name type="scientific">Compsopogon caeruleus</name>
    <dbReference type="NCBI Taxonomy" id="31354"/>
    <lineage>
        <taxon>Eukaryota</taxon>
        <taxon>Rhodophyta</taxon>
        <taxon>Compsopogonophyceae</taxon>
        <taxon>Compsopogonales</taxon>
        <taxon>Compsopogonaceae</taxon>
        <taxon>Compsopogon</taxon>
    </lineage>
</organism>
<dbReference type="Gene3D" id="2.40.50.140">
    <property type="entry name" value="Nucleic acid-binding proteins"/>
    <property type="match status" value="1"/>
</dbReference>
<gene>
    <name evidence="13" type="ORF">CCAE0312_LOCUS1530</name>
</gene>
<comment type="subcellular location">
    <subcellularLocation>
        <location evidence="1">Cytoplasm</location>
    </subcellularLocation>
</comment>
<dbReference type="CDD" id="cd04323">
    <property type="entry name" value="AsnRS_cyto_like_N"/>
    <property type="match status" value="1"/>
</dbReference>
<dbReference type="GO" id="GO:0003676">
    <property type="term" value="F:nucleic acid binding"/>
    <property type="evidence" value="ECO:0007669"/>
    <property type="project" value="InterPro"/>
</dbReference>
<dbReference type="PRINTS" id="PR01042">
    <property type="entry name" value="TRNASYNTHASP"/>
</dbReference>
<dbReference type="Gene3D" id="3.30.930.10">
    <property type="entry name" value="Bira Bifunctional Protein, Domain 2"/>
    <property type="match status" value="1"/>
</dbReference>
<keyword evidence="7" id="KW-0067">ATP-binding</keyword>
<dbReference type="Pfam" id="PF00152">
    <property type="entry name" value="tRNA-synt_2"/>
    <property type="match status" value="1"/>
</dbReference>
<dbReference type="GO" id="GO:0004816">
    <property type="term" value="F:asparagine-tRNA ligase activity"/>
    <property type="evidence" value="ECO:0007669"/>
    <property type="project" value="UniProtKB-EC"/>
</dbReference>
<keyword evidence="8" id="KW-0648">Protein biosynthesis</keyword>
<evidence type="ECO:0000256" key="9">
    <source>
        <dbReference type="ARBA" id="ARBA00023146"/>
    </source>
</evidence>
<dbReference type="InterPro" id="IPR006195">
    <property type="entry name" value="aa-tRNA-synth_II"/>
</dbReference>
<evidence type="ECO:0000259" key="12">
    <source>
        <dbReference type="PROSITE" id="PS50862"/>
    </source>
</evidence>
<dbReference type="InterPro" id="IPR012340">
    <property type="entry name" value="NA-bd_OB-fold"/>
</dbReference>
<dbReference type="AlphaFoldDB" id="A0A7S1XBT5"/>
<feature type="domain" description="Aminoacyl-transfer RNA synthetases class-II family profile" evidence="12">
    <location>
        <begin position="218"/>
        <end position="521"/>
    </location>
</feature>
<name>A0A7S1XBT5_9RHOD</name>
<dbReference type="SUPFAM" id="SSF50249">
    <property type="entry name" value="Nucleic acid-binding proteins"/>
    <property type="match status" value="1"/>
</dbReference>
<dbReference type="EC" id="6.1.1.22" evidence="3"/>
<keyword evidence="5" id="KW-0436">Ligase</keyword>
<keyword evidence="9" id="KW-0030">Aminoacyl-tRNA synthetase</keyword>
<sequence>MDLENGDEGGAPVSLEEFLVMSEEDRAKLPKSRQKKLAKLEASMKRKDEVANQKAAEMEEEQRAKVEAARKVKITMDLSLPSAQEGMKIRDLHGRGIDIVGVRVKISGWVHQLRWEGRKLMFVELRDGTGFLPAVLSNELCMTVEAITLHREAAVALWGTVVKDERAKGGIELQCDYWELVGSSPGEIEFILKPDSGPDVLMNYRYLVIRGTRASSVLRMRSIITQSFREHFFARGYVELFPPTLVNTSCEGGSTLFKLDYFGEDAYLTQSSQMYLETGIPAVGDCFCILPSYRAEKSQTRRHLAEFHHIEAECPFINFEGLLSRIEDLVCDVTERAMEKGKDLLDVLNPDLKPFKRPFRRMNYSDAIDFCRENNIYKDEETKTHFEYGDDIPEGPERKMTDQIGEPILLCRFPASMKSFYMQKCEDDKRLTESVDLLVPGVGEVVGGSMRTFDYEALMESYEREGVPPENYVWYSDMRKFGTCPHGGYGLGLERFCCYLMNIHHIRDVCLYPRMIGRLNP</sequence>
<dbReference type="GO" id="GO:0005524">
    <property type="term" value="F:ATP binding"/>
    <property type="evidence" value="ECO:0007669"/>
    <property type="project" value="UniProtKB-KW"/>
</dbReference>
<protein>
    <recommendedName>
        <fullName evidence="3">asparagine--tRNA ligase</fullName>
        <ecNumber evidence="3">6.1.1.22</ecNumber>
    </recommendedName>
    <alternativeName>
        <fullName evidence="10">Asparaginyl-tRNA synthetase</fullName>
    </alternativeName>
</protein>
<proteinExistence type="inferred from homology"/>
<evidence type="ECO:0000256" key="3">
    <source>
        <dbReference type="ARBA" id="ARBA00012816"/>
    </source>
</evidence>
<evidence type="ECO:0000256" key="6">
    <source>
        <dbReference type="ARBA" id="ARBA00022741"/>
    </source>
</evidence>
<dbReference type="PANTHER" id="PTHR22594">
    <property type="entry name" value="ASPARTYL/LYSYL-TRNA SYNTHETASE"/>
    <property type="match status" value="1"/>
</dbReference>
<keyword evidence="4" id="KW-0963">Cytoplasm</keyword>
<comment type="catalytic activity">
    <reaction evidence="11">
        <text>tRNA(Asn) + L-asparagine + ATP = L-asparaginyl-tRNA(Asn) + AMP + diphosphate + H(+)</text>
        <dbReference type="Rhea" id="RHEA:11180"/>
        <dbReference type="Rhea" id="RHEA-COMP:9659"/>
        <dbReference type="Rhea" id="RHEA-COMP:9674"/>
        <dbReference type="ChEBI" id="CHEBI:15378"/>
        <dbReference type="ChEBI" id="CHEBI:30616"/>
        <dbReference type="ChEBI" id="CHEBI:33019"/>
        <dbReference type="ChEBI" id="CHEBI:58048"/>
        <dbReference type="ChEBI" id="CHEBI:78442"/>
        <dbReference type="ChEBI" id="CHEBI:78515"/>
        <dbReference type="ChEBI" id="CHEBI:456215"/>
        <dbReference type="EC" id="6.1.1.22"/>
    </reaction>
</comment>
<evidence type="ECO:0000256" key="10">
    <source>
        <dbReference type="ARBA" id="ARBA00029886"/>
    </source>
</evidence>
<evidence type="ECO:0000256" key="11">
    <source>
        <dbReference type="ARBA" id="ARBA00047844"/>
    </source>
</evidence>
<dbReference type="InterPro" id="IPR004365">
    <property type="entry name" value="NA-bd_OB_tRNA"/>
</dbReference>
<dbReference type="GO" id="GO:0005737">
    <property type="term" value="C:cytoplasm"/>
    <property type="evidence" value="ECO:0007669"/>
    <property type="project" value="UniProtKB-SubCell"/>
</dbReference>
<evidence type="ECO:0000256" key="5">
    <source>
        <dbReference type="ARBA" id="ARBA00022598"/>
    </source>
</evidence>
<dbReference type="Pfam" id="PF01336">
    <property type="entry name" value="tRNA_anti-codon"/>
    <property type="match status" value="1"/>
</dbReference>
<evidence type="ECO:0000313" key="13">
    <source>
        <dbReference type="EMBL" id="CAD9227073.1"/>
    </source>
</evidence>
<evidence type="ECO:0000256" key="4">
    <source>
        <dbReference type="ARBA" id="ARBA00022490"/>
    </source>
</evidence>
<reference evidence="13" key="1">
    <citation type="submission" date="2021-01" db="EMBL/GenBank/DDBJ databases">
        <authorList>
            <person name="Corre E."/>
            <person name="Pelletier E."/>
            <person name="Niang G."/>
            <person name="Scheremetjew M."/>
            <person name="Finn R."/>
            <person name="Kale V."/>
            <person name="Holt S."/>
            <person name="Cochrane G."/>
            <person name="Meng A."/>
            <person name="Brown T."/>
            <person name="Cohen L."/>
        </authorList>
    </citation>
    <scope>NUCLEOTIDE SEQUENCE</scope>
    <source>
        <strain evidence="13">SAG 36.94</strain>
    </source>
</reference>
<evidence type="ECO:0000256" key="8">
    <source>
        <dbReference type="ARBA" id="ARBA00022917"/>
    </source>
</evidence>
<evidence type="ECO:0000256" key="7">
    <source>
        <dbReference type="ARBA" id="ARBA00022840"/>
    </source>
</evidence>
<dbReference type="InterPro" id="IPR004364">
    <property type="entry name" value="Aa-tRNA-synt_II"/>
</dbReference>
<dbReference type="PROSITE" id="PS50862">
    <property type="entry name" value="AA_TRNA_LIGASE_II"/>
    <property type="match status" value="1"/>
</dbReference>
<keyword evidence="6" id="KW-0547">Nucleotide-binding</keyword>